<evidence type="ECO:0000256" key="1">
    <source>
        <dbReference type="SAM" id="Coils"/>
    </source>
</evidence>
<feature type="coiled-coil region" evidence="1">
    <location>
        <begin position="673"/>
        <end position="756"/>
    </location>
</feature>
<dbReference type="GO" id="GO:0016460">
    <property type="term" value="C:myosin II complex"/>
    <property type="evidence" value="ECO:0007669"/>
    <property type="project" value="TreeGrafter"/>
</dbReference>
<feature type="coiled-coil region" evidence="1">
    <location>
        <begin position="840"/>
        <end position="888"/>
    </location>
</feature>
<evidence type="ECO:0000313" key="5">
    <source>
        <dbReference type="Proteomes" id="UP000629468"/>
    </source>
</evidence>
<dbReference type="Pfam" id="PF01302">
    <property type="entry name" value="CAP_GLY"/>
    <property type="match status" value="1"/>
</dbReference>
<feature type="region of interest" description="Disordered" evidence="2">
    <location>
        <begin position="891"/>
        <end position="913"/>
    </location>
</feature>
<dbReference type="SMART" id="SM01052">
    <property type="entry name" value="CAP_GLY"/>
    <property type="match status" value="1"/>
</dbReference>
<proteinExistence type="predicted"/>
<feature type="domain" description="CAP-Gly" evidence="3">
    <location>
        <begin position="149"/>
        <end position="194"/>
    </location>
</feature>
<dbReference type="GO" id="GO:0000146">
    <property type="term" value="F:microfilament motor activity"/>
    <property type="evidence" value="ECO:0007669"/>
    <property type="project" value="TreeGrafter"/>
</dbReference>
<sequence>MATPGKARQSAIPTPGKSGIPTPGRSRSVSGALQSAQSDDHYYMSRALADAIKANDPAQHRHSLADAQSTSSHPLQSGRRSVSERNHATRPPERAKTPATTKSISRPPSRHSDVFTKSSTKPFETKPFEVGDSVIIESLSMEGTLRYIGEIEGKNGLWAGVELSAQFAGRGKNNGSVNGIQYFSCSESCGVFVATTKLSPGRNYLPRPSSAASSRSGRVTPSLSTSRMSLPFPNGRITPSSSSGRLTPGTTPSTKSNPPSKLAMGQKSLSKPLPEKLTPGSRAAKYANMTAKQLSSRRDKTSSPTRQIGGRSSSISSSPSPISRTLSSPSRPSGSPFSTPKPGLNGRASNILTSTRGPSIQNTPRGRIPSSVAMPPPGSPIFTASRSASLSKPGLEELAVSNIEAQSKMLQDRITLLTTNGAEESPHQSGPEHPFPVNLVDDHRIRELQARIEALEVENDKLLSQKDEVNADRQLNLVHSLEEDRDRIAELNAKLTRDRDETLKAQEATLASLQNLRSLHDTSQKRIDELETQCTLQLAESQRTASALNAELSSVQLARQKLEQENQLLQNEKADLIAQVEDLGAQVDELRVAGQETIALYEERLSNADSQRYDLESRISSLEKGTSNRDVEDLPHTPNHKTATEIDNEALRDQVLYLQKKITTLEDLIEDSRIASEREENALRERVKKLKEKEDGMKLELTEGLQEVERVTKAEVSARSRVEEIEEALRESRVALENARAEIEGLRAELANVDSLQNTMVQLDQPEDVDLKAENSSLLRQNEILAARIAELGQTNEVDGIVMHHIKSHINGEGSKHTVTSPTRADSSTREEITGLKHIVQDLQQEHSAAAQKIKLLESENEILKSETQVLQSEAEHLRKEIQILEINLDTDTNGAGDHNSEVNGSNQPGDVDSVRRLLKEQKVRYEADAEQLRKRLTEAEMSHARTKHDLNKEISELEALVESKIYREDELEQEVERLKEKVTKTKSSSKGSGGNGGSHRQPSSTFVEGPDADKENVCEICEQPGHDIFTCDLLKEEVPNSLINSRSPGQFCSDCEKWGHSSATCPHSQDVF</sequence>
<dbReference type="InterPro" id="IPR000938">
    <property type="entry name" value="CAP-Gly_domain"/>
</dbReference>
<feature type="compositionally biased region" description="Basic and acidic residues" evidence="2">
    <location>
        <begin position="626"/>
        <end position="635"/>
    </location>
</feature>
<organism evidence="4 5">
    <name type="scientific">Agaricus bisporus var. burnettii</name>
    <dbReference type="NCBI Taxonomy" id="192524"/>
    <lineage>
        <taxon>Eukaryota</taxon>
        <taxon>Fungi</taxon>
        <taxon>Dikarya</taxon>
        <taxon>Basidiomycota</taxon>
        <taxon>Agaricomycotina</taxon>
        <taxon>Agaricomycetes</taxon>
        <taxon>Agaricomycetidae</taxon>
        <taxon>Agaricales</taxon>
        <taxon>Agaricineae</taxon>
        <taxon>Agaricaceae</taxon>
        <taxon>Agaricus</taxon>
    </lineage>
</organism>
<feature type="region of interest" description="Disordered" evidence="2">
    <location>
        <begin position="1"/>
        <end position="37"/>
    </location>
</feature>
<protein>
    <recommendedName>
        <fullName evidence="3">CAP-Gly domain-containing protein</fullName>
    </recommendedName>
</protein>
<feature type="coiled-coil region" evidence="1">
    <location>
        <begin position="445"/>
        <end position="593"/>
    </location>
</feature>
<feature type="region of interest" description="Disordered" evidence="2">
    <location>
        <begin position="620"/>
        <end position="641"/>
    </location>
</feature>
<feature type="compositionally biased region" description="Low complexity" evidence="2">
    <location>
        <begin position="308"/>
        <end position="340"/>
    </location>
</feature>
<feature type="compositionally biased region" description="Low complexity" evidence="2">
    <location>
        <begin position="206"/>
        <end position="216"/>
    </location>
</feature>
<dbReference type="PROSITE" id="PS50245">
    <property type="entry name" value="CAP_GLY_2"/>
    <property type="match status" value="1"/>
</dbReference>
<dbReference type="PANTHER" id="PTHR45615:SF40">
    <property type="entry name" value="MYOSIN HEAVY CHAIN, NON-MUSCLE"/>
    <property type="match status" value="1"/>
</dbReference>
<evidence type="ECO:0000256" key="2">
    <source>
        <dbReference type="SAM" id="MobiDB-lite"/>
    </source>
</evidence>
<evidence type="ECO:0000259" key="3">
    <source>
        <dbReference type="PROSITE" id="PS50245"/>
    </source>
</evidence>
<feature type="compositionally biased region" description="Basic and acidic residues" evidence="2">
    <location>
        <begin position="81"/>
        <end position="96"/>
    </location>
</feature>
<dbReference type="Proteomes" id="UP000629468">
    <property type="component" value="Unassembled WGS sequence"/>
</dbReference>
<feature type="compositionally biased region" description="Polar residues" evidence="2">
    <location>
        <begin position="347"/>
        <end position="364"/>
    </location>
</feature>
<feature type="region of interest" description="Disordered" evidence="2">
    <location>
        <begin position="200"/>
        <end position="388"/>
    </location>
</feature>
<feature type="compositionally biased region" description="Polar residues" evidence="2">
    <location>
        <begin position="237"/>
        <end position="259"/>
    </location>
</feature>
<comment type="caution">
    <text evidence="4">The sequence shown here is derived from an EMBL/GenBank/DDBJ whole genome shotgun (WGS) entry which is preliminary data.</text>
</comment>
<feature type="region of interest" description="Disordered" evidence="2">
    <location>
        <begin position="980"/>
        <end position="1012"/>
    </location>
</feature>
<accession>A0A8H7KJU6</accession>
<feature type="compositionally biased region" description="Polar residues" evidence="2">
    <location>
        <begin position="25"/>
        <end position="37"/>
    </location>
</feature>
<dbReference type="PROSITE" id="PS00845">
    <property type="entry name" value="CAP_GLY_1"/>
    <property type="match status" value="1"/>
</dbReference>
<reference evidence="4 5" key="1">
    <citation type="journal article" name="Sci. Rep.">
        <title>Telomere-to-telomere assembled and centromere annotated genomes of the two main subspecies of the button mushroom Agaricus bisporus reveal especially polymorphic chromosome ends.</title>
        <authorList>
            <person name="Sonnenberg A.S.M."/>
            <person name="Sedaghat-Telgerd N."/>
            <person name="Lavrijssen B."/>
            <person name="Ohm R.A."/>
            <person name="Hendrickx P.M."/>
            <person name="Scholtmeijer K."/>
            <person name="Baars J.J.P."/>
            <person name="van Peer A."/>
        </authorList>
    </citation>
    <scope>NUCLEOTIDE SEQUENCE [LARGE SCALE GENOMIC DNA]</scope>
    <source>
        <strain evidence="4 5">H119_p4</strain>
    </source>
</reference>
<evidence type="ECO:0000313" key="4">
    <source>
        <dbReference type="EMBL" id="KAF7782490.1"/>
    </source>
</evidence>
<dbReference type="GO" id="GO:0032982">
    <property type="term" value="C:myosin filament"/>
    <property type="evidence" value="ECO:0007669"/>
    <property type="project" value="TreeGrafter"/>
</dbReference>
<name>A0A8H7KJU6_AGABI</name>
<feature type="compositionally biased region" description="Polar residues" evidence="2">
    <location>
        <begin position="66"/>
        <end position="80"/>
    </location>
</feature>
<dbReference type="EMBL" id="JABXXO010000003">
    <property type="protein sequence ID" value="KAF7782490.1"/>
    <property type="molecule type" value="Genomic_DNA"/>
</dbReference>
<keyword evidence="1" id="KW-0175">Coiled coil</keyword>
<dbReference type="InterPro" id="IPR036859">
    <property type="entry name" value="CAP-Gly_dom_sf"/>
</dbReference>
<dbReference type="Gene3D" id="4.10.60.10">
    <property type="entry name" value="Zinc finger, CCHC-type"/>
    <property type="match status" value="1"/>
</dbReference>
<gene>
    <name evidence="4" type="ORF">Agabi119p4_1866</name>
</gene>
<dbReference type="PANTHER" id="PTHR45615">
    <property type="entry name" value="MYOSIN HEAVY CHAIN, NON-MUSCLE"/>
    <property type="match status" value="1"/>
</dbReference>
<dbReference type="SUPFAM" id="SSF74924">
    <property type="entry name" value="Cap-Gly domain"/>
    <property type="match status" value="1"/>
</dbReference>
<feature type="compositionally biased region" description="Polar residues" evidence="2">
    <location>
        <begin position="217"/>
        <end position="228"/>
    </location>
</feature>
<dbReference type="GO" id="GO:0005737">
    <property type="term" value="C:cytoplasm"/>
    <property type="evidence" value="ECO:0007669"/>
    <property type="project" value="TreeGrafter"/>
</dbReference>
<feature type="region of interest" description="Disordered" evidence="2">
    <location>
        <begin position="53"/>
        <end position="123"/>
    </location>
</feature>
<dbReference type="Gene3D" id="2.30.30.190">
    <property type="entry name" value="CAP Gly-rich-like domain"/>
    <property type="match status" value="1"/>
</dbReference>
<dbReference type="GO" id="GO:0051015">
    <property type="term" value="F:actin filament binding"/>
    <property type="evidence" value="ECO:0007669"/>
    <property type="project" value="TreeGrafter"/>
</dbReference>
<dbReference type="AlphaFoldDB" id="A0A8H7KJU6"/>